<dbReference type="PANTHER" id="PTHR39201:SF1">
    <property type="entry name" value="FLAVODOXIN-LIKE DOMAIN-CONTAINING PROTEIN"/>
    <property type="match status" value="1"/>
</dbReference>
<name>A0ABV4BTT6_9CLOT</name>
<dbReference type="InterPro" id="IPR001226">
    <property type="entry name" value="Flavodoxin_CS"/>
</dbReference>
<dbReference type="InterPro" id="IPR029039">
    <property type="entry name" value="Flavoprotein-like_sf"/>
</dbReference>
<dbReference type="PROSITE" id="PS00201">
    <property type="entry name" value="FLAVODOXIN"/>
    <property type="match status" value="1"/>
</dbReference>
<sequence length="167" mass="18781">MEDKKLSTLVVYYSLEGNTKMMAETISKEIGGDTLRLETKKAISPHGVMKFIRGGGQVIFKKEPELVKYDINPEDYDVLFIGTPTWAGNFAPALRTFFSKTNLKDKKIALFNCNGGQRGKTFENMAKSLEGNEILGGIEFDVPLRNDREGNIKQAKIWSKEIISKIK</sequence>
<dbReference type="EMBL" id="JBGEWD010000018">
    <property type="protein sequence ID" value="MEY8001437.1"/>
    <property type="molecule type" value="Genomic_DNA"/>
</dbReference>
<dbReference type="Gene3D" id="3.40.50.360">
    <property type="match status" value="1"/>
</dbReference>
<evidence type="ECO:0000313" key="2">
    <source>
        <dbReference type="EMBL" id="MEY8001437.1"/>
    </source>
</evidence>
<keyword evidence="3" id="KW-1185">Reference proteome</keyword>
<dbReference type="PROSITE" id="PS50902">
    <property type="entry name" value="FLAVODOXIN_LIKE"/>
    <property type="match status" value="1"/>
</dbReference>
<dbReference type="Proteomes" id="UP001564657">
    <property type="component" value="Unassembled WGS sequence"/>
</dbReference>
<accession>A0ABV4BTT6</accession>
<comment type="caution">
    <text evidence="2">The sequence shown here is derived from an EMBL/GenBank/DDBJ whole genome shotgun (WGS) entry which is preliminary data.</text>
</comment>
<proteinExistence type="predicted"/>
<dbReference type="SUPFAM" id="SSF52218">
    <property type="entry name" value="Flavoproteins"/>
    <property type="match status" value="1"/>
</dbReference>
<reference evidence="2 3" key="1">
    <citation type="submission" date="2024-08" db="EMBL/GenBank/DDBJ databases">
        <title>Clostridium lapicellarii sp. nov., and Clostridium renhuaiense sp. nov., two species isolated from the mud in a fermentation cellar used for producing sauce-flavour Chinese liquors.</title>
        <authorList>
            <person name="Yang F."/>
            <person name="Wang H."/>
            <person name="Chen L.Q."/>
            <person name="Zhou N."/>
            <person name="Lu J.J."/>
            <person name="Pu X.X."/>
            <person name="Wan B."/>
            <person name="Wang L."/>
            <person name="Liu S.J."/>
        </authorList>
    </citation>
    <scope>NUCLEOTIDE SEQUENCE [LARGE SCALE GENOMIC DNA]</scope>
    <source>
        <strain evidence="2 3">MT-5</strain>
    </source>
</reference>
<evidence type="ECO:0000313" key="3">
    <source>
        <dbReference type="Proteomes" id="UP001564657"/>
    </source>
</evidence>
<dbReference type="Pfam" id="PF12682">
    <property type="entry name" value="Flavodoxin_4"/>
    <property type="match status" value="1"/>
</dbReference>
<dbReference type="PANTHER" id="PTHR39201">
    <property type="entry name" value="EXPORTED PROTEIN-RELATED"/>
    <property type="match status" value="1"/>
</dbReference>
<evidence type="ECO:0000259" key="1">
    <source>
        <dbReference type="PROSITE" id="PS50902"/>
    </source>
</evidence>
<gene>
    <name evidence="2" type="ORF">AB8U03_14745</name>
</gene>
<protein>
    <submittedName>
        <fullName evidence="2">Flavodoxin family protein</fullName>
    </submittedName>
</protein>
<organism evidence="2 3">
    <name type="scientific">Clostridium moutaii</name>
    <dbReference type="NCBI Taxonomy" id="3240932"/>
    <lineage>
        <taxon>Bacteria</taxon>
        <taxon>Bacillati</taxon>
        <taxon>Bacillota</taxon>
        <taxon>Clostridia</taxon>
        <taxon>Eubacteriales</taxon>
        <taxon>Clostridiaceae</taxon>
        <taxon>Clostridium</taxon>
    </lineage>
</organism>
<feature type="domain" description="Flavodoxin-like" evidence="1">
    <location>
        <begin position="8"/>
        <end position="163"/>
    </location>
</feature>
<dbReference type="InterPro" id="IPR008254">
    <property type="entry name" value="Flavodoxin/NO_synth"/>
</dbReference>
<dbReference type="RefSeq" id="WP_369705333.1">
    <property type="nucleotide sequence ID" value="NZ_JBGEWD010000018.1"/>
</dbReference>